<evidence type="ECO:0000256" key="3">
    <source>
        <dbReference type="ARBA" id="ARBA00022617"/>
    </source>
</evidence>
<evidence type="ECO:0000256" key="1">
    <source>
        <dbReference type="ARBA" id="ARBA00001971"/>
    </source>
</evidence>
<keyword evidence="5 9" id="KW-0560">Oxidoreductase</keyword>
<dbReference type="GO" id="GO:0004497">
    <property type="term" value="F:monooxygenase activity"/>
    <property type="evidence" value="ECO:0007669"/>
    <property type="project" value="UniProtKB-KW"/>
</dbReference>
<dbReference type="EMBL" id="ML986500">
    <property type="protein sequence ID" value="KAF2274864.1"/>
    <property type="molecule type" value="Genomic_DNA"/>
</dbReference>
<evidence type="ECO:0000256" key="7">
    <source>
        <dbReference type="ARBA" id="ARBA00023033"/>
    </source>
</evidence>
<dbReference type="CDD" id="cd11058">
    <property type="entry name" value="CYP60B-like"/>
    <property type="match status" value="1"/>
</dbReference>
<dbReference type="PRINTS" id="PR00385">
    <property type="entry name" value="P450"/>
</dbReference>
<accession>A0A6A6JF48</accession>
<feature type="binding site" description="axial binding residue" evidence="8">
    <location>
        <position position="454"/>
    </location>
    <ligand>
        <name>heme</name>
        <dbReference type="ChEBI" id="CHEBI:30413"/>
    </ligand>
    <ligandPart>
        <name>Fe</name>
        <dbReference type="ChEBI" id="CHEBI:18248"/>
    </ligandPart>
</feature>
<evidence type="ECO:0000256" key="5">
    <source>
        <dbReference type="ARBA" id="ARBA00023002"/>
    </source>
</evidence>
<keyword evidence="3 8" id="KW-0349">Heme</keyword>
<dbReference type="GO" id="GO:0005506">
    <property type="term" value="F:iron ion binding"/>
    <property type="evidence" value="ECO:0007669"/>
    <property type="project" value="InterPro"/>
</dbReference>
<dbReference type="OrthoDB" id="1470350at2759"/>
<evidence type="ECO:0000256" key="8">
    <source>
        <dbReference type="PIRSR" id="PIRSR602401-1"/>
    </source>
</evidence>
<reference evidence="10" key="1">
    <citation type="journal article" date="2020" name="Stud. Mycol.">
        <title>101 Dothideomycetes genomes: a test case for predicting lifestyles and emergence of pathogens.</title>
        <authorList>
            <person name="Haridas S."/>
            <person name="Albert R."/>
            <person name="Binder M."/>
            <person name="Bloem J."/>
            <person name="Labutti K."/>
            <person name="Salamov A."/>
            <person name="Andreopoulos B."/>
            <person name="Baker S."/>
            <person name="Barry K."/>
            <person name="Bills G."/>
            <person name="Bluhm B."/>
            <person name="Cannon C."/>
            <person name="Castanera R."/>
            <person name="Culley D."/>
            <person name="Daum C."/>
            <person name="Ezra D."/>
            <person name="Gonzalez J."/>
            <person name="Henrissat B."/>
            <person name="Kuo A."/>
            <person name="Liang C."/>
            <person name="Lipzen A."/>
            <person name="Lutzoni F."/>
            <person name="Magnuson J."/>
            <person name="Mondo S."/>
            <person name="Nolan M."/>
            <person name="Ohm R."/>
            <person name="Pangilinan J."/>
            <person name="Park H.-J."/>
            <person name="Ramirez L."/>
            <person name="Alfaro M."/>
            <person name="Sun H."/>
            <person name="Tritt A."/>
            <person name="Yoshinaga Y."/>
            <person name="Zwiers L.-H."/>
            <person name="Turgeon B."/>
            <person name="Goodwin S."/>
            <person name="Spatafora J."/>
            <person name="Crous P."/>
            <person name="Grigoriev I."/>
        </authorList>
    </citation>
    <scope>NUCLEOTIDE SEQUENCE</scope>
    <source>
        <strain evidence="10">CBS 379.55</strain>
    </source>
</reference>
<keyword evidence="6 8" id="KW-0408">Iron</keyword>
<evidence type="ECO:0000313" key="11">
    <source>
        <dbReference type="Proteomes" id="UP000800097"/>
    </source>
</evidence>
<keyword evidence="4 8" id="KW-0479">Metal-binding</keyword>
<evidence type="ECO:0000256" key="4">
    <source>
        <dbReference type="ARBA" id="ARBA00022723"/>
    </source>
</evidence>
<keyword evidence="7 9" id="KW-0503">Monooxygenase</keyword>
<dbReference type="Gene3D" id="1.10.630.10">
    <property type="entry name" value="Cytochrome P450"/>
    <property type="match status" value="1"/>
</dbReference>
<dbReference type="RefSeq" id="XP_033652403.1">
    <property type="nucleotide sequence ID" value="XM_033802748.1"/>
</dbReference>
<dbReference type="InterPro" id="IPR017972">
    <property type="entry name" value="Cyt_P450_CS"/>
</dbReference>
<dbReference type="PANTHER" id="PTHR24305:SF29">
    <property type="entry name" value="BENZOATE-PARA-HYDROXYLASE"/>
    <property type="match status" value="1"/>
</dbReference>
<dbReference type="InterPro" id="IPR002401">
    <property type="entry name" value="Cyt_P450_E_grp-I"/>
</dbReference>
<dbReference type="PROSITE" id="PS00086">
    <property type="entry name" value="CYTOCHROME_P450"/>
    <property type="match status" value="1"/>
</dbReference>
<organism evidence="10 11">
    <name type="scientific">Westerdykella ornata</name>
    <dbReference type="NCBI Taxonomy" id="318751"/>
    <lineage>
        <taxon>Eukaryota</taxon>
        <taxon>Fungi</taxon>
        <taxon>Dikarya</taxon>
        <taxon>Ascomycota</taxon>
        <taxon>Pezizomycotina</taxon>
        <taxon>Dothideomycetes</taxon>
        <taxon>Pleosporomycetidae</taxon>
        <taxon>Pleosporales</taxon>
        <taxon>Sporormiaceae</taxon>
        <taxon>Westerdykella</taxon>
    </lineage>
</organism>
<sequence length="512" mass="57845">MAVYFLENLNAIDVLKTVGIGLILYPILTVIYNITLHPLSRFPGPLLWGCSRLRYMYSSWSGWLHSDVAALHEKYGNVVRVAPNELSFADPRVWEDIYSNRGSSPAFPKSPVWHGSTPGKPDSLANLISSKRHAAMRRKMEPGFTERAVGQQEEIVQGFVGLLMQKLKGKCEESDDGSAAVDVVKWFTFVTMDIITDLSFGESFHLLEKEELDDWVGVVVNSMRVFTIMATLRNYPWLNWLLQKLIPASARRKADWHWHTVMQKVDQRLAEDTRRPDFLSLWQRDDKGGDGLEKGHVYANAFIMTVAGSETSAGTLTGTLNKLLKHPEILERLTKEVRSRFAHETEITFAALKELPYLNAVMSEGLRVCSVVPGLTLPRITPPSGGIVCGYRVPGNIFVGVHVHSTMTGSRYFFESTEFRPERWLAEVNQDPSSPYFHDQRNGVQPFGIGPRSCIGKPLALAEMRLILARLVWTFDIGQAESEAGKVVWEDQRAFTVIDKKPFEVRLRPRVQ</sequence>
<name>A0A6A6JF48_WESOR</name>
<proteinExistence type="inferred from homology"/>
<dbReference type="Pfam" id="PF00067">
    <property type="entry name" value="p450"/>
    <property type="match status" value="1"/>
</dbReference>
<dbReference type="Proteomes" id="UP000800097">
    <property type="component" value="Unassembled WGS sequence"/>
</dbReference>
<dbReference type="InterPro" id="IPR050121">
    <property type="entry name" value="Cytochrome_P450_monoxygenase"/>
</dbReference>
<dbReference type="SUPFAM" id="SSF48264">
    <property type="entry name" value="Cytochrome P450"/>
    <property type="match status" value="1"/>
</dbReference>
<keyword evidence="11" id="KW-1185">Reference proteome</keyword>
<dbReference type="GeneID" id="54555923"/>
<gene>
    <name evidence="10" type="ORF">EI97DRAFT_502405</name>
</gene>
<dbReference type="InterPro" id="IPR036396">
    <property type="entry name" value="Cyt_P450_sf"/>
</dbReference>
<evidence type="ECO:0000313" key="10">
    <source>
        <dbReference type="EMBL" id="KAF2274864.1"/>
    </source>
</evidence>
<evidence type="ECO:0000256" key="6">
    <source>
        <dbReference type="ARBA" id="ARBA00023004"/>
    </source>
</evidence>
<comment type="similarity">
    <text evidence="2 9">Belongs to the cytochrome P450 family.</text>
</comment>
<dbReference type="PRINTS" id="PR00463">
    <property type="entry name" value="EP450I"/>
</dbReference>
<dbReference type="PANTHER" id="PTHR24305">
    <property type="entry name" value="CYTOCHROME P450"/>
    <property type="match status" value="1"/>
</dbReference>
<evidence type="ECO:0000256" key="2">
    <source>
        <dbReference type="ARBA" id="ARBA00010617"/>
    </source>
</evidence>
<dbReference type="InterPro" id="IPR001128">
    <property type="entry name" value="Cyt_P450"/>
</dbReference>
<evidence type="ECO:0000256" key="9">
    <source>
        <dbReference type="RuleBase" id="RU000461"/>
    </source>
</evidence>
<dbReference type="GO" id="GO:0020037">
    <property type="term" value="F:heme binding"/>
    <property type="evidence" value="ECO:0007669"/>
    <property type="project" value="InterPro"/>
</dbReference>
<comment type="cofactor">
    <cofactor evidence="1 8">
        <name>heme</name>
        <dbReference type="ChEBI" id="CHEBI:30413"/>
    </cofactor>
</comment>
<dbReference type="GO" id="GO:0016705">
    <property type="term" value="F:oxidoreductase activity, acting on paired donors, with incorporation or reduction of molecular oxygen"/>
    <property type="evidence" value="ECO:0007669"/>
    <property type="project" value="InterPro"/>
</dbReference>
<dbReference type="AlphaFoldDB" id="A0A6A6JF48"/>
<protein>
    <submittedName>
        <fullName evidence="10">Cytochrome P450</fullName>
    </submittedName>
</protein>